<comment type="similarity">
    <text evidence="4">Belongs to the bacterial secretin family.</text>
</comment>
<evidence type="ECO:0000259" key="6">
    <source>
        <dbReference type="Pfam" id="PF00263"/>
    </source>
</evidence>
<dbReference type="GO" id="GO:0009279">
    <property type="term" value="C:cell outer membrane"/>
    <property type="evidence" value="ECO:0007669"/>
    <property type="project" value="UniProtKB-SubCell"/>
</dbReference>
<dbReference type="InterPro" id="IPR001775">
    <property type="entry name" value="GspD/PilQ"/>
</dbReference>
<dbReference type="InterPro" id="IPR004845">
    <property type="entry name" value="T2SS_GspD_CS"/>
</dbReference>
<dbReference type="Pfam" id="PF00263">
    <property type="entry name" value="Secretin"/>
    <property type="match status" value="1"/>
</dbReference>
<evidence type="ECO:0000256" key="2">
    <source>
        <dbReference type="ARBA" id="ARBA00022729"/>
    </source>
</evidence>
<dbReference type="InterPro" id="IPR050810">
    <property type="entry name" value="Bact_Secretion_Sys_Channel"/>
</dbReference>
<evidence type="ECO:0000313" key="9">
    <source>
        <dbReference type="Proteomes" id="UP000537141"/>
    </source>
</evidence>
<dbReference type="GO" id="GO:0015627">
    <property type="term" value="C:type II protein secretion system complex"/>
    <property type="evidence" value="ECO:0007669"/>
    <property type="project" value="TreeGrafter"/>
</dbReference>
<dbReference type="PRINTS" id="PR00811">
    <property type="entry name" value="BCTERIALGSPD"/>
</dbReference>
<evidence type="ECO:0000256" key="1">
    <source>
        <dbReference type="ARBA" id="ARBA00004370"/>
    </source>
</evidence>
<dbReference type="InterPro" id="IPR038591">
    <property type="entry name" value="NolW-like_sf"/>
</dbReference>
<reference evidence="8 9" key="1">
    <citation type="submission" date="2020-08" db="EMBL/GenBank/DDBJ databases">
        <title>Genomic Encyclopedia of Type Strains, Phase IV (KMG-IV): sequencing the most valuable type-strain genomes for metagenomic binning, comparative biology and taxonomic classification.</title>
        <authorList>
            <person name="Goeker M."/>
        </authorList>
    </citation>
    <scope>NUCLEOTIDE SEQUENCE [LARGE SCALE GENOMIC DNA]</scope>
    <source>
        <strain evidence="8 9">DSM 26287</strain>
    </source>
</reference>
<dbReference type="Gene3D" id="3.30.1370.120">
    <property type="match status" value="2"/>
</dbReference>
<accession>A0A7X0TT64</accession>
<proteinExistence type="inferred from homology"/>
<dbReference type="PANTHER" id="PTHR30332">
    <property type="entry name" value="PROBABLE GENERAL SECRETION PATHWAY PROTEIN D"/>
    <property type="match status" value="1"/>
</dbReference>
<evidence type="ECO:0000256" key="3">
    <source>
        <dbReference type="ARBA" id="ARBA00023136"/>
    </source>
</evidence>
<keyword evidence="3" id="KW-0472">Membrane</keyword>
<dbReference type="GO" id="GO:0009306">
    <property type="term" value="P:protein secretion"/>
    <property type="evidence" value="ECO:0007669"/>
    <property type="project" value="InterPro"/>
</dbReference>
<gene>
    <name evidence="8" type="ORF">HNQ55_001260</name>
</gene>
<dbReference type="RefSeq" id="WP_184423571.1">
    <property type="nucleotide sequence ID" value="NZ_AP027362.1"/>
</dbReference>
<evidence type="ECO:0000256" key="5">
    <source>
        <dbReference type="RuleBase" id="RU004004"/>
    </source>
</evidence>
<evidence type="ECO:0000256" key="4">
    <source>
        <dbReference type="RuleBase" id="RU004003"/>
    </source>
</evidence>
<dbReference type="EMBL" id="JACHHU010000007">
    <property type="protein sequence ID" value="MBB6542760.1"/>
    <property type="molecule type" value="Genomic_DNA"/>
</dbReference>
<feature type="domain" description="NolW-like" evidence="7">
    <location>
        <begin position="341"/>
        <end position="427"/>
    </location>
</feature>
<dbReference type="PANTHER" id="PTHR30332:SF24">
    <property type="entry name" value="SECRETIN GSPD-RELATED"/>
    <property type="match status" value="1"/>
</dbReference>
<organism evidence="8 9">
    <name type="scientific">Thalassotalea piscium</name>
    <dbReference type="NCBI Taxonomy" id="1230533"/>
    <lineage>
        <taxon>Bacteria</taxon>
        <taxon>Pseudomonadati</taxon>
        <taxon>Pseudomonadota</taxon>
        <taxon>Gammaproteobacteria</taxon>
        <taxon>Alteromonadales</taxon>
        <taxon>Colwelliaceae</taxon>
        <taxon>Thalassotalea</taxon>
    </lineage>
</organism>
<dbReference type="InterPro" id="IPR005644">
    <property type="entry name" value="NolW-like"/>
</dbReference>
<evidence type="ECO:0000313" key="8">
    <source>
        <dbReference type="EMBL" id="MBB6542760.1"/>
    </source>
</evidence>
<sequence length="681" mass="74448">MNKRNTISVAILIFLAGCAAQPLEKPKLEESYLSAVSKNKALVENEAPAANKMPIAEQAKAFRFVPPLKLNSKDALKAEDVLAQFSNKDTIKVASDNLPLEQFLHYVLGEQLKVSYILADDVKKSGQPITLNLKNNISQKKLFTLTEELLNQRNFSIRFDDNIFYIHKADSDDGKGNVVYGYGKKISDVPQTSFQIMQMVQFEYGMQATIGNTLRQMLGVKTSVDTTRNTITIEAKRKDVIRALELIQLMDQPMMQDRQIGVYKTTYSSTDELIKKLTELLGQEGISVGSSKSTSPALSIVEIAHQGELYFFANSRDVIQRAVFWSTQIDKPTQTSEQQYFIYTPNYSRAVDMGDSLTALISGTASVSNSTSAASQNKKSAPATKNIGFASSKDMKMVVDERANVLIFYTSGEEYQQILPLIKRLDLIPKQVMLEVIIAEVTMADEFKQGVEFAFSSGRYAVNTTGAFFGEGFGGLSYALGGGNLDVAIQLFQSNSLVDILSKPSIVVRDGVSANITVGTDIPIVGETASNPLDGAGSKQTTKIEYRRTGVNLSVTPTINAQGVVLMEINQSVSNTIEAGTTSSLNPSVFERTIQTEVVAESGQTIMLGGLISSNKTKKNTKVPFFGSLPIIGNLFRGETEAGDKTELVVFVTPKVIESSDQWEEIKAKFGAGLANLDINQ</sequence>
<dbReference type="Proteomes" id="UP000537141">
    <property type="component" value="Unassembled WGS sequence"/>
</dbReference>
<keyword evidence="9" id="KW-1185">Reference proteome</keyword>
<name>A0A7X0TT64_9GAMM</name>
<comment type="caution">
    <text evidence="8">The sequence shown here is derived from an EMBL/GenBank/DDBJ whole genome shotgun (WGS) entry which is preliminary data.</text>
</comment>
<dbReference type="PROSITE" id="PS51257">
    <property type="entry name" value="PROKAR_LIPOPROTEIN"/>
    <property type="match status" value="1"/>
</dbReference>
<keyword evidence="5" id="KW-0813">Transport</keyword>
<keyword evidence="2" id="KW-0732">Signal</keyword>
<dbReference type="Pfam" id="PF03958">
    <property type="entry name" value="Secretin_N"/>
    <property type="match status" value="1"/>
</dbReference>
<protein>
    <submittedName>
        <fullName evidence="8">General secretion pathway protein D</fullName>
    </submittedName>
</protein>
<evidence type="ECO:0000259" key="7">
    <source>
        <dbReference type="Pfam" id="PF03958"/>
    </source>
</evidence>
<feature type="domain" description="Type II/III secretion system secretin-like" evidence="6">
    <location>
        <begin position="492"/>
        <end position="658"/>
    </location>
</feature>
<dbReference type="AlphaFoldDB" id="A0A7X0TT64"/>
<comment type="subcellular location">
    <subcellularLocation>
        <location evidence="5">Cell outer membrane</location>
    </subcellularLocation>
    <subcellularLocation>
        <location evidence="1">Membrane</location>
    </subcellularLocation>
</comment>
<dbReference type="PROSITE" id="PS00875">
    <property type="entry name" value="T2SP_D"/>
    <property type="match status" value="1"/>
</dbReference>
<dbReference type="InterPro" id="IPR004846">
    <property type="entry name" value="T2SS/T3SS_dom"/>
</dbReference>